<evidence type="ECO:0000256" key="5">
    <source>
        <dbReference type="ARBA" id="ARBA00022833"/>
    </source>
</evidence>
<evidence type="ECO:0000256" key="2">
    <source>
        <dbReference type="ARBA" id="ARBA00022670"/>
    </source>
</evidence>
<keyword evidence="2" id="KW-0645">Protease</keyword>
<comment type="caution">
    <text evidence="9">The sequence shown here is derived from an EMBL/GenBank/DDBJ whole genome shotgun (WGS) entry which is preliminary data.</text>
</comment>
<evidence type="ECO:0000313" key="9">
    <source>
        <dbReference type="EMBL" id="MBA4600943.1"/>
    </source>
</evidence>
<dbReference type="PROSITE" id="PS00759">
    <property type="entry name" value="ARGE_DAPE_CPG2_2"/>
    <property type="match status" value="1"/>
</dbReference>
<proteinExistence type="inferred from homology"/>
<name>A0A7W1XPK1_9BACL</name>
<accession>A0A7W1XPK1</accession>
<keyword evidence="3" id="KW-0479">Metal-binding</keyword>
<keyword evidence="5" id="KW-0862">Zinc</keyword>
<dbReference type="EMBL" id="JACEOL010000002">
    <property type="protein sequence ID" value="MBA4600943.1"/>
    <property type="molecule type" value="Genomic_DNA"/>
</dbReference>
<dbReference type="Proteomes" id="UP000538292">
    <property type="component" value="Unassembled WGS sequence"/>
</dbReference>
<reference evidence="9 10" key="1">
    <citation type="submission" date="2020-07" db="EMBL/GenBank/DDBJ databases">
        <title>Thermoactinomyces phylogeny.</title>
        <authorList>
            <person name="Dunlap C."/>
        </authorList>
    </citation>
    <scope>NUCLEOTIDE SEQUENCE [LARGE SCALE GENOMIC DNA]</scope>
    <source>
        <strain evidence="9 10">AMNI-1</strain>
    </source>
</reference>
<dbReference type="AlphaFoldDB" id="A0A7W1XPK1"/>
<protein>
    <submittedName>
        <fullName evidence="9">M20/M25/M40 family metallo-hydrolase</fullName>
    </submittedName>
</protein>
<dbReference type="NCBIfam" id="TIGR01883">
    <property type="entry name" value="PepT-like"/>
    <property type="match status" value="1"/>
</dbReference>
<dbReference type="PANTHER" id="PTHR42994">
    <property type="entry name" value="PEPTIDASE T"/>
    <property type="match status" value="1"/>
</dbReference>
<feature type="domain" description="Peptidase M20 dimerisation" evidence="8">
    <location>
        <begin position="184"/>
        <end position="274"/>
    </location>
</feature>
<dbReference type="SUPFAM" id="SSF55031">
    <property type="entry name" value="Bacterial exopeptidase dimerisation domain"/>
    <property type="match status" value="1"/>
</dbReference>
<dbReference type="InterPro" id="IPR011650">
    <property type="entry name" value="Peptidase_M20_dimer"/>
</dbReference>
<organism evidence="9 10">
    <name type="scientific">Thermoactinomyces mirandus</name>
    <dbReference type="NCBI Taxonomy" id="2756294"/>
    <lineage>
        <taxon>Bacteria</taxon>
        <taxon>Bacillati</taxon>
        <taxon>Bacillota</taxon>
        <taxon>Bacilli</taxon>
        <taxon>Bacillales</taxon>
        <taxon>Thermoactinomycetaceae</taxon>
        <taxon>Thermoactinomyces</taxon>
    </lineage>
</organism>
<evidence type="ECO:0000256" key="6">
    <source>
        <dbReference type="ARBA" id="ARBA00023049"/>
    </source>
</evidence>
<dbReference type="GO" id="GO:0008237">
    <property type="term" value="F:metallopeptidase activity"/>
    <property type="evidence" value="ECO:0007669"/>
    <property type="project" value="UniProtKB-KW"/>
</dbReference>
<evidence type="ECO:0000256" key="4">
    <source>
        <dbReference type="ARBA" id="ARBA00022801"/>
    </source>
</evidence>
<dbReference type="RefSeq" id="WP_181736903.1">
    <property type="nucleotide sequence ID" value="NZ_JACEOL010000002.1"/>
</dbReference>
<comment type="cofactor">
    <cofactor evidence="1">
        <name>Zn(2+)</name>
        <dbReference type="ChEBI" id="CHEBI:29105"/>
    </cofactor>
</comment>
<evidence type="ECO:0000259" key="8">
    <source>
        <dbReference type="Pfam" id="PF07687"/>
    </source>
</evidence>
<dbReference type="PIRSF" id="PIRSF001123">
    <property type="entry name" value="PepA_GA"/>
    <property type="match status" value="1"/>
</dbReference>
<dbReference type="SUPFAM" id="SSF53187">
    <property type="entry name" value="Zn-dependent exopeptidases"/>
    <property type="match status" value="1"/>
</dbReference>
<gene>
    <name evidence="9" type="ORF">H2C83_01095</name>
</gene>
<dbReference type="Pfam" id="PF01546">
    <property type="entry name" value="Peptidase_M20"/>
    <property type="match status" value="1"/>
</dbReference>
<evidence type="ECO:0000256" key="1">
    <source>
        <dbReference type="ARBA" id="ARBA00001947"/>
    </source>
</evidence>
<dbReference type="Gene3D" id="3.40.630.10">
    <property type="entry name" value="Zn peptidases"/>
    <property type="match status" value="1"/>
</dbReference>
<dbReference type="InterPro" id="IPR008007">
    <property type="entry name" value="Peptidase_M42"/>
</dbReference>
<dbReference type="InterPro" id="IPR036264">
    <property type="entry name" value="Bact_exopeptidase_dim_dom"/>
</dbReference>
<dbReference type="Pfam" id="PF07687">
    <property type="entry name" value="M20_dimer"/>
    <property type="match status" value="1"/>
</dbReference>
<dbReference type="InterPro" id="IPR010162">
    <property type="entry name" value="PepT-like"/>
</dbReference>
<evidence type="ECO:0000256" key="3">
    <source>
        <dbReference type="ARBA" id="ARBA00022723"/>
    </source>
</evidence>
<sequence length="382" mass="40702">MVDQQRLFDEFIELIKTDSETGDERAICDLLKGKLAALGFEVVEDDSAEKTGHGAGNLVATLNGTLEDAPIIYFTCHMDTVAPGKGIKPTLKDGYFESDGTTILGSDDKAGLAALMEGIRLLKEQNIPHGKIQFVITAGEESGLMGSRHLDTSLVDADFGFAIDSNGPVGEIIASAPAQAKIITTIYGKAAHAGVNPEDGISAIQVASRAISKMRLGRIDAETTANIGFFKGGTASNVVPEKAEIISEARSRNEIKLKAQVKHMEQTFKEVAEELGARAEVETRFMYPSYKFTEEDLVVQKAIAAVEKIGRTPKVTVSGGGSDANVMSGYGFPTVNLGIGYENIHTTSERMPAKELVKTVELVVALIEESANVPAKGAEVTP</sequence>
<dbReference type="GO" id="GO:0004177">
    <property type="term" value="F:aminopeptidase activity"/>
    <property type="evidence" value="ECO:0007669"/>
    <property type="project" value="UniProtKB-UniRule"/>
</dbReference>
<keyword evidence="4 9" id="KW-0378">Hydrolase</keyword>
<dbReference type="InterPro" id="IPR001261">
    <property type="entry name" value="ArgE/DapE_CS"/>
</dbReference>
<dbReference type="Gene3D" id="3.30.70.360">
    <property type="match status" value="1"/>
</dbReference>
<keyword evidence="10" id="KW-1185">Reference proteome</keyword>
<dbReference type="InterPro" id="IPR002933">
    <property type="entry name" value="Peptidase_M20"/>
</dbReference>
<keyword evidence="6" id="KW-0482">Metalloprotease</keyword>
<evidence type="ECO:0000313" key="10">
    <source>
        <dbReference type="Proteomes" id="UP000538292"/>
    </source>
</evidence>
<dbReference type="GO" id="GO:0006508">
    <property type="term" value="P:proteolysis"/>
    <property type="evidence" value="ECO:0007669"/>
    <property type="project" value="UniProtKB-KW"/>
</dbReference>
<comment type="similarity">
    <text evidence="7">Belongs to the peptidase M42 family.</text>
</comment>
<dbReference type="PANTHER" id="PTHR42994:SF2">
    <property type="entry name" value="PEPTIDASE"/>
    <property type="match status" value="1"/>
</dbReference>
<dbReference type="GO" id="GO:0046872">
    <property type="term" value="F:metal ion binding"/>
    <property type="evidence" value="ECO:0007669"/>
    <property type="project" value="UniProtKB-UniRule"/>
</dbReference>
<evidence type="ECO:0000256" key="7">
    <source>
        <dbReference type="PIRNR" id="PIRNR001123"/>
    </source>
</evidence>